<keyword evidence="4" id="KW-1185">Reference proteome</keyword>
<accession>A0A9X1NMB0</accession>
<feature type="signal peptide" evidence="2">
    <location>
        <begin position="1"/>
        <end position="26"/>
    </location>
</feature>
<dbReference type="Proteomes" id="UP001138997">
    <property type="component" value="Unassembled WGS sequence"/>
</dbReference>
<organism evidence="3 4">
    <name type="scientific">Kineosporia babensis</name>
    <dbReference type="NCBI Taxonomy" id="499548"/>
    <lineage>
        <taxon>Bacteria</taxon>
        <taxon>Bacillati</taxon>
        <taxon>Actinomycetota</taxon>
        <taxon>Actinomycetes</taxon>
        <taxon>Kineosporiales</taxon>
        <taxon>Kineosporiaceae</taxon>
        <taxon>Kineosporia</taxon>
    </lineage>
</organism>
<feature type="chain" id="PRO_5040818014" evidence="2">
    <location>
        <begin position="27"/>
        <end position="491"/>
    </location>
</feature>
<dbReference type="EMBL" id="JAJOMB010000034">
    <property type="protein sequence ID" value="MCD5316748.1"/>
    <property type="molecule type" value="Genomic_DNA"/>
</dbReference>
<sequence length="491" mass="50413">MIRRVLITGTVTVATLLGPAAVMALAAPVPTLSVQKVRPGTSFTLTPPTPCPSAMGEQVVYITYTDSEETTHQLAALSTDSSGGWGATSLRLPVAGLDSSGEWDDPAVAAGPGTVDVSCLDADYVAAGTAPGFSSRMPGQVSQAIIDPPVRQLDEPEDDDPPSDDDGNVTQTYEPVSLAAAGTPAQVSVSRSIAEPGAAISVAPVDVCDASAAQPTSARIQISPTMPVDDSGDSGSDDSDDSGNSDNSGDPDDDGSEELEGLGAEADPEAIVTVPLELTAGTWQRTKITIPEDAPLGDYAVAVDCLDSSMNITSSYAGSPLALGTATAAAPVCSTKGATVRLTGSYPEAVLNDEDELTLPATLRLNGSGPWSFTLESALTGAQLLKQKVSCPQPDYELTVPKTALTSAGVVRARVCNTGDADARALLQVALKGKKFATVDRQLLKDGDCTWLDGGKVKKGSSAKARVVIDPAGKGTTDQEVEHSFKVRRKG</sequence>
<feature type="compositionally biased region" description="Acidic residues" evidence="1">
    <location>
        <begin position="230"/>
        <end position="260"/>
    </location>
</feature>
<evidence type="ECO:0000313" key="4">
    <source>
        <dbReference type="Proteomes" id="UP001138997"/>
    </source>
</evidence>
<reference evidence="3" key="1">
    <citation type="submission" date="2021-11" db="EMBL/GenBank/DDBJ databases">
        <title>Streptomyces corallinus and Kineosporia corallina sp. nov., two new coral-derived marine actinobacteria.</title>
        <authorList>
            <person name="Buangrab K."/>
            <person name="Sutthacheep M."/>
            <person name="Yeemin T."/>
            <person name="Harunari E."/>
            <person name="Igarashi Y."/>
            <person name="Sripreechasak P."/>
            <person name="Kanchanasin P."/>
            <person name="Tanasupawat S."/>
            <person name="Phongsopitanun W."/>
        </authorList>
    </citation>
    <scope>NUCLEOTIDE SEQUENCE</scope>
    <source>
        <strain evidence="3">JCM 31032</strain>
    </source>
</reference>
<gene>
    <name evidence="3" type="ORF">LR394_38210</name>
</gene>
<proteinExistence type="predicted"/>
<protein>
    <submittedName>
        <fullName evidence="3">DUF4625 domain-containing protein</fullName>
    </submittedName>
</protein>
<feature type="compositionally biased region" description="Polar residues" evidence="1">
    <location>
        <begin position="214"/>
        <end position="224"/>
    </location>
</feature>
<dbReference type="RefSeq" id="WP_231449600.1">
    <property type="nucleotide sequence ID" value="NZ_JAJOMB010000034.1"/>
</dbReference>
<dbReference type="AlphaFoldDB" id="A0A9X1NMB0"/>
<name>A0A9X1NMB0_9ACTN</name>
<feature type="region of interest" description="Disordered" evidence="1">
    <location>
        <begin position="151"/>
        <end position="170"/>
    </location>
</feature>
<evidence type="ECO:0000256" key="2">
    <source>
        <dbReference type="SAM" id="SignalP"/>
    </source>
</evidence>
<evidence type="ECO:0000313" key="3">
    <source>
        <dbReference type="EMBL" id="MCD5316748.1"/>
    </source>
</evidence>
<feature type="compositionally biased region" description="Acidic residues" evidence="1">
    <location>
        <begin position="155"/>
        <end position="167"/>
    </location>
</feature>
<comment type="caution">
    <text evidence="3">The sequence shown here is derived from an EMBL/GenBank/DDBJ whole genome shotgun (WGS) entry which is preliminary data.</text>
</comment>
<evidence type="ECO:0000256" key="1">
    <source>
        <dbReference type="SAM" id="MobiDB-lite"/>
    </source>
</evidence>
<keyword evidence="2" id="KW-0732">Signal</keyword>
<feature type="region of interest" description="Disordered" evidence="1">
    <location>
        <begin position="214"/>
        <end position="269"/>
    </location>
</feature>